<protein>
    <submittedName>
        <fullName evidence="9">Uracil permease</fullName>
    </submittedName>
</protein>
<comment type="caution">
    <text evidence="9">The sequence shown here is derived from an EMBL/GenBank/DDBJ whole genome shotgun (WGS) entry which is preliminary data.</text>
</comment>
<evidence type="ECO:0000256" key="5">
    <source>
        <dbReference type="ARBA" id="ARBA00022692"/>
    </source>
</evidence>
<proteinExistence type="inferred from homology"/>
<comment type="similarity">
    <text evidence="2">Belongs to the nucleobase:cation symporter-2 (NCS2) (TC 2.A.40) family.</text>
</comment>
<organism evidence="9 10">
    <name type="scientific">Tumebacillus lipolyticus</name>
    <dbReference type="NCBI Taxonomy" id="1280370"/>
    <lineage>
        <taxon>Bacteria</taxon>
        <taxon>Bacillati</taxon>
        <taxon>Bacillota</taxon>
        <taxon>Bacilli</taxon>
        <taxon>Bacillales</taxon>
        <taxon>Alicyclobacillaceae</taxon>
        <taxon>Tumebacillus</taxon>
    </lineage>
</organism>
<evidence type="ECO:0000256" key="2">
    <source>
        <dbReference type="ARBA" id="ARBA00008821"/>
    </source>
</evidence>
<keyword evidence="7 8" id="KW-0472">Membrane</keyword>
<evidence type="ECO:0000256" key="6">
    <source>
        <dbReference type="ARBA" id="ARBA00022989"/>
    </source>
</evidence>
<feature type="transmembrane region" description="Helical" evidence="8">
    <location>
        <begin position="357"/>
        <end position="376"/>
    </location>
</feature>
<dbReference type="InterPro" id="IPR006043">
    <property type="entry name" value="NCS2"/>
</dbReference>
<dbReference type="PANTHER" id="PTHR42810:SF4">
    <property type="entry name" value="URIC ACID TRANSPORTER UACT"/>
    <property type="match status" value="1"/>
</dbReference>
<keyword evidence="3" id="KW-0813">Transport</keyword>
<evidence type="ECO:0000313" key="10">
    <source>
        <dbReference type="Proteomes" id="UP001597343"/>
    </source>
</evidence>
<reference evidence="10" key="1">
    <citation type="journal article" date="2019" name="Int. J. Syst. Evol. Microbiol.">
        <title>The Global Catalogue of Microorganisms (GCM) 10K type strain sequencing project: providing services to taxonomists for standard genome sequencing and annotation.</title>
        <authorList>
            <consortium name="The Broad Institute Genomics Platform"/>
            <consortium name="The Broad Institute Genome Sequencing Center for Infectious Disease"/>
            <person name="Wu L."/>
            <person name="Ma J."/>
        </authorList>
    </citation>
    <scope>NUCLEOTIDE SEQUENCE [LARGE SCALE GENOMIC DNA]</scope>
    <source>
        <strain evidence="10">CGMCC 1.13574</strain>
    </source>
</reference>
<dbReference type="RefSeq" id="WP_386048331.1">
    <property type="nucleotide sequence ID" value="NZ_JBHUIO010000009.1"/>
</dbReference>
<feature type="transmembrane region" description="Helical" evidence="8">
    <location>
        <begin position="92"/>
        <end position="110"/>
    </location>
</feature>
<feature type="transmembrane region" description="Helical" evidence="8">
    <location>
        <begin position="382"/>
        <end position="401"/>
    </location>
</feature>
<sequence length="419" mass="43453">MSQQRIVDVNERLPLLQSVPLSLQHLFAMFGSTVLVPFLTGLNPAIALLTSGIGTLIYILLTKGMIPGYLGSSFAFIAPIIAVSKAESPEAALFGCLVSGLVYIIVAFIIRGAGIGWLNKLLPPVVVGSIVIVIGLGLAGVAVNMAAEDWTVAMVALIVAIVASAFFRGFLGVIPILLGIIGGYIFAVTQGMVDFTTVAKADWIALPDFQTPKVSWTAALLIAPVALVTIAEHVGHLLVTENIVGRPLMKKPGLHRSMLGDGVATAIAGAVGGPPSTTYGENIGVMAITRVYSVWVIGGAAVFAILFAFIGKISALISTIPVPVMGGISILLFGIIASAGLRMLVESGINYGNKRNLIISSVILVLGVGGAKIHIGELPIEGMALATFAGILLNLVLPKGINEEGAAKESLEAAEHQKK</sequence>
<dbReference type="NCBIfam" id="TIGR00801">
    <property type="entry name" value="ncs2"/>
    <property type="match status" value="1"/>
</dbReference>
<feature type="transmembrane region" description="Helical" evidence="8">
    <location>
        <begin position="150"/>
        <end position="167"/>
    </location>
</feature>
<dbReference type="NCBIfam" id="NF007995">
    <property type="entry name" value="PRK10720.1"/>
    <property type="match status" value="1"/>
</dbReference>
<dbReference type="PROSITE" id="PS01116">
    <property type="entry name" value="XANTH_URACIL_PERMASE"/>
    <property type="match status" value="1"/>
</dbReference>
<feature type="transmembrane region" description="Helical" evidence="8">
    <location>
        <begin position="291"/>
        <end position="310"/>
    </location>
</feature>
<keyword evidence="5 8" id="KW-0812">Transmembrane</keyword>
<evidence type="ECO:0000256" key="3">
    <source>
        <dbReference type="ARBA" id="ARBA00022448"/>
    </source>
</evidence>
<accession>A0ABW5A1H9</accession>
<dbReference type="PANTHER" id="PTHR42810">
    <property type="entry name" value="PURINE PERMEASE C1399.01C-RELATED"/>
    <property type="match status" value="1"/>
</dbReference>
<dbReference type="InterPro" id="IPR006042">
    <property type="entry name" value="Xan_ur_permease"/>
</dbReference>
<feature type="transmembrane region" description="Helical" evidence="8">
    <location>
        <begin position="322"/>
        <end position="345"/>
    </location>
</feature>
<dbReference type="EMBL" id="JBHUIO010000009">
    <property type="protein sequence ID" value="MFD2171493.1"/>
    <property type="molecule type" value="Genomic_DNA"/>
</dbReference>
<feature type="transmembrane region" description="Helical" evidence="8">
    <location>
        <begin position="174"/>
        <end position="193"/>
    </location>
</feature>
<evidence type="ECO:0000313" key="9">
    <source>
        <dbReference type="EMBL" id="MFD2171493.1"/>
    </source>
</evidence>
<evidence type="ECO:0000256" key="1">
    <source>
        <dbReference type="ARBA" id="ARBA00004651"/>
    </source>
</evidence>
<dbReference type="Pfam" id="PF00860">
    <property type="entry name" value="Xan_ur_permease"/>
    <property type="match status" value="1"/>
</dbReference>
<keyword evidence="10" id="KW-1185">Reference proteome</keyword>
<keyword evidence="6 8" id="KW-1133">Transmembrane helix</keyword>
<comment type="subcellular location">
    <subcellularLocation>
        <location evidence="1">Cell membrane</location>
        <topology evidence="1">Multi-pass membrane protein</topology>
    </subcellularLocation>
</comment>
<feature type="transmembrane region" description="Helical" evidence="8">
    <location>
        <begin position="21"/>
        <end position="39"/>
    </location>
</feature>
<dbReference type="Proteomes" id="UP001597343">
    <property type="component" value="Unassembled WGS sequence"/>
</dbReference>
<evidence type="ECO:0000256" key="4">
    <source>
        <dbReference type="ARBA" id="ARBA00022475"/>
    </source>
</evidence>
<evidence type="ECO:0000256" key="8">
    <source>
        <dbReference type="SAM" id="Phobius"/>
    </source>
</evidence>
<feature type="transmembrane region" description="Helical" evidence="8">
    <location>
        <begin position="122"/>
        <end position="144"/>
    </location>
</feature>
<name>A0ABW5A1H9_9BACL</name>
<keyword evidence="4" id="KW-1003">Cell membrane</keyword>
<feature type="transmembrane region" description="Helical" evidence="8">
    <location>
        <begin position="216"/>
        <end position="239"/>
    </location>
</feature>
<evidence type="ECO:0000256" key="7">
    <source>
        <dbReference type="ARBA" id="ARBA00023136"/>
    </source>
</evidence>
<gene>
    <name evidence="9" type="primary">uraA</name>
    <name evidence="9" type="ORF">ACFSOY_16135</name>
</gene>